<proteinExistence type="predicted"/>
<dbReference type="Proteomes" id="UP001041814">
    <property type="component" value="Unassembled WGS sequence"/>
</dbReference>
<evidence type="ECO:0008006" key="3">
    <source>
        <dbReference type="Google" id="ProtNLM"/>
    </source>
</evidence>
<reference evidence="1" key="1">
    <citation type="submission" date="2017-08" db="EMBL/GenBank/DDBJ databases">
        <authorList>
            <person name="Imhoff J.F."/>
            <person name="Rahn T."/>
            <person name="Kuenzel S."/>
            <person name="Neulinger S.C."/>
        </authorList>
    </citation>
    <scope>NUCLEOTIDE SEQUENCE</scope>
    <source>
        <strain evidence="1">IM 151</strain>
    </source>
</reference>
<protein>
    <recommendedName>
        <fullName evidence="3">PEP-CTERM sorting domain-containing protein</fullName>
    </recommendedName>
</protein>
<reference evidence="1" key="2">
    <citation type="journal article" date="2020" name="Microorganisms">
        <title>Osmotic Adaptation and Compatible Solute Biosynthesis of Phototrophic Bacteria as Revealed from Genome Analyses.</title>
        <authorList>
            <person name="Imhoff J.F."/>
            <person name="Rahn T."/>
            <person name="Kunzel S."/>
            <person name="Keller A."/>
            <person name="Neulinger S.C."/>
        </authorList>
    </citation>
    <scope>NUCLEOTIDE SEQUENCE</scope>
    <source>
        <strain evidence="1">IM 151</strain>
    </source>
</reference>
<evidence type="ECO:0000313" key="1">
    <source>
        <dbReference type="EMBL" id="MBK1712649.1"/>
    </source>
</evidence>
<evidence type="ECO:0000313" key="2">
    <source>
        <dbReference type="Proteomes" id="UP001041814"/>
    </source>
</evidence>
<organism evidence="1 2">
    <name type="scientific">Rubrivivax gelatinosus</name>
    <name type="common">Rhodocyclus gelatinosus</name>
    <name type="synonym">Rhodopseudomonas gelatinosa</name>
    <dbReference type="NCBI Taxonomy" id="28068"/>
    <lineage>
        <taxon>Bacteria</taxon>
        <taxon>Pseudomonadati</taxon>
        <taxon>Pseudomonadota</taxon>
        <taxon>Betaproteobacteria</taxon>
        <taxon>Burkholderiales</taxon>
        <taxon>Sphaerotilaceae</taxon>
        <taxon>Rubrivivax</taxon>
    </lineage>
</organism>
<sequence>MSLTDLDLADGVAPALTTFASSGSGGSALVMVGRGESVGYFGSAEPFGPGAVTRDSGPGHVETFISGDGGLEGTSLGVSGTISSEGAPMPVYAYGAAIAPDFWLQLAVTRNTQLTLSFDAENWVQGSGVPIADYSEWGYASAWVDLYIQQDDWEAGRREYWGYATTAPGYPQRVVEHVVLSLRSFDQPTTVLLAMSTSISLSAGNVPQIPEPPIWALFAAGFVVLSGRRRQLRAQQLQPAVPQRHQT</sequence>
<accession>A0ABS1DSP5</accession>
<name>A0ABS1DSP5_RUBGE</name>
<comment type="caution">
    <text evidence="1">The sequence shown here is derived from an EMBL/GenBank/DDBJ whole genome shotgun (WGS) entry which is preliminary data.</text>
</comment>
<dbReference type="EMBL" id="NRRU01000022">
    <property type="protein sequence ID" value="MBK1712649.1"/>
    <property type="molecule type" value="Genomic_DNA"/>
</dbReference>
<keyword evidence="2" id="KW-1185">Reference proteome</keyword>
<gene>
    <name evidence="1" type="ORF">CKO43_07635</name>
</gene>